<evidence type="ECO:0008006" key="3">
    <source>
        <dbReference type="Google" id="ProtNLM"/>
    </source>
</evidence>
<dbReference type="eggNOG" id="ENOG502ZYGJ">
    <property type="taxonomic scope" value="Bacteria"/>
</dbReference>
<dbReference type="Proteomes" id="UP000030121">
    <property type="component" value="Unassembled WGS sequence"/>
</dbReference>
<evidence type="ECO:0000313" key="2">
    <source>
        <dbReference type="Proteomes" id="UP000030121"/>
    </source>
</evidence>
<dbReference type="PROSITE" id="PS51257">
    <property type="entry name" value="PROKAR_LIPOPROTEIN"/>
    <property type="match status" value="1"/>
</dbReference>
<proteinExistence type="predicted"/>
<evidence type="ECO:0000313" key="1">
    <source>
        <dbReference type="EMBL" id="KGO85745.1"/>
    </source>
</evidence>
<accession>A0A0A2MBU3</accession>
<name>A0A0A2MBU3_9FLAO</name>
<gene>
    <name evidence="1" type="ORF">Q764_13930</name>
</gene>
<dbReference type="RefSeq" id="WP_035745087.1">
    <property type="nucleotide sequence ID" value="NZ_AUCZ01000046.1"/>
</dbReference>
<dbReference type="EMBL" id="JRLW01000039">
    <property type="protein sequence ID" value="KGO85745.1"/>
    <property type="molecule type" value="Genomic_DNA"/>
</dbReference>
<dbReference type="OrthoDB" id="1442154at2"/>
<keyword evidence="2" id="KW-1185">Reference proteome</keyword>
<sequence>MKKTIYILSLIILSFYGCKPKEKLKKNISCEGNVKLQYEWLDWDKEDKHHVVANRFFKGQFTVYFVGGFKDSLKFYVNNDFRADLEVDRKENDEVGNYGFSFGRRTGEPIPTLKIESVNRKTCFDIKLKRKYPIMYVWLNEKREWTIRFSNFNHSDNLKASL</sequence>
<organism evidence="1 2">
    <name type="scientific">Flavobacterium suncheonense GH29-5 = DSM 17707</name>
    <dbReference type="NCBI Taxonomy" id="1121899"/>
    <lineage>
        <taxon>Bacteria</taxon>
        <taxon>Pseudomonadati</taxon>
        <taxon>Bacteroidota</taxon>
        <taxon>Flavobacteriia</taxon>
        <taxon>Flavobacteriales</taxon>
        <taxon>Flavobacteriaceae</taxon>
        <taxon>Flavobacterium</taxon>
    </lineage>
</organism>
<reference evidence="1 2" key="1">
    <citation type="submission" date="2013-09" db="EMBL/GenBank/DDBJ databases">
        <authorList>
            <person name="Zeng Z."/>
            <person name="Chen C."/>
        </authorList>
    </citation>
    <scope>NUCLEOTIDE SEQUENCE [LARGE SCALE GENOMIC DNA]</scope>
    <source>
        <strain evidence="1 2">GH29-5</strain>
    </source>
</reference>
<dbReference type="AlphaFoldDB" id="A0A0A2MBU3"/>
<protein>
    <recommendedName>
        <fullName evidence="3">Lipoprotein</fullName>
    </recommendedName>
</protein>
<comment type="caution">
    <text evidence="1">The sequence shown here is derived from an EMBL/GenBank/DDBJ whole genome shotgun (WGS) entry which is preliminary data.</text>
</comment>